<evidence type="ECO:0008006" key="3">
    <source>
        <dbReference type="Google" id="ProtNLM"/>
    </source>
</evidence>
<gene>
    <name evidence="1" type="ORF">BUE93_22025</name>
</gene>
<dbReference type="AlphaFoldDB" id="A0A2S9WYD4"/>
<protein>
    <recommendedName>
        <fullName evidence="3">Cryptic plasmid protein A</fullName>
    </recommendedName>
</protein>
<reference evidence="1 2" key="1">
    <citation type="submission" date="2017-01" db="EMBL/GenBank/DDBJ databases">
        <title>New insights into the genetic diversity of Chromobacterium isolated from tropical freshwater lake.</title>
        <authorList>
            <person name="Santos A.B."/>
            <person name="Nascimento A.M."/>
            <person name="Da Silva P.C."/>
        </authorList>
    </citation>
    <scope>NUCLEOTIDE SEQUENCE [LARGE SCALE GENOMIC DNA]</scope>
    <source>
        <strain evidence="1 2">56AF</strain>
    </source>
</reference>
<dbReference type="Proteomes" id="UP000239469">
    <property type="component" value="Unassembled WGS sequence"/>
</dbReference>
<evidence type="ECO:0000313" key="1">
    <source>
        <dbReference type="EMBL" id="PRP68482.1"/>
    </source>
</evidence>
<dbReference type="Pfam" id="PF25860">
    <property type="entry name" value="CPPA"/>
    <property type="match status" value="1"/>
</dbReference>
<proteinExistence type="predicted"/>
<sequence>MERKLNSLIVESDRDRRTVQWLIKTVGQEKIDDAIGKLMGKRKPYISNVCKILGVSPPKNLEITDVETAKNKIAAIKEMLNKK</sequence>
<accession>A0A2S9WYD4</accession>
<comment type="caution">
    <text evidence="1">The sequence shown here is derived from an EMBL/GenBank/DDBJ whole genome shotgun (WGS) entry which is preliminary data.</text>
</comment>
<name>A0A2S9WYD4_9NEIS</name>
<dbReference type="RefSeq" id="WP_146131936.1">
    <property type="nucleotide sequence ID" value="NZ_MTBD01000124.1"/>
</dbReference>
<dbReference type="InterPro" id="IPR058891">
    <property type="entry name" value="CPPA"/>
</dbReference>
<organism evidence="1 2">
    <name type="scientific">Chromobacterium amazonense</name>
    <dbReference type="NCBI Taxonomy" id="1382803"/>
    <lineage>
        <taxon>Bacteria</taxon>
        <taxon>Pseudomonadati</taxon>
        <taxon>Pseudomonadota</taxon>
        <taxon>Betaproteobacteria</taxon>
        <taxon>Neisseriales</taxon>
        <taxon>Chromobacteriaceae</taxon>
        <taxon>Chromobacterium</taxon>
    </lineage>
</organism>
<dbReference type="OrthoDB" id="8965940at2"/>
<evidence type="ECO:0000313" key="2">
    <source>
        <dbReference type="Proteomes" id="UP000239469"/>
    </source>
</evidence>
<dbReference type="EMBL" id="MTBD01000124">
    <property type="protein sequence ID" value="PRP68482.1"/>
    <property type="molecule type" value="Genomic_DNA"/>
</dbReference>